<dbReference type="GO" id="GO:0070497">
    <property type="term" value="F:6-carboxytetrahydropterin synthase activity"/>
    <property type="evidence" value="ECO:0007669"/>
    <property type="project" value="UniProtKB-EC"/>
</dbReference>
<evidence type="ECO:0000313" key="12">
    <source>
        <dbReference type="Proteomes" id="UP000007102"/>
    </source>
</evidence>
<protein>
    <recommendedName>
        <fullName evidence="5">6-carboxy-5,6,7,8-tetrahydropterin synthase</fullName>
        <ecNumber evidence="4">4.1.2.50</ecNumber>
    </recommendedName>
    <alternativeName>
        <fullName evidence="9">Queuosine biosynthesis protein QueD</fullName>
    </alternativeName>
</protein>
<dbReference type="InterPro" id="IPR038418">
    <property type="entry name" value="6-PTP_synth/QueD_sf"/>
</dbReference>
<dbReference type="UniPathway" id="UPA00391"/>
<evidence type="ECO:0000256" key="3">
    <source>
        <dbReference type="ARBA" id="ARBA00008900"/>
    </source>
</evidence>
<evidence type="ECO:0000256" key="1">
    <source>
        <dbReference type="ARBA" id="ARBA00001947"/>
    </source>
</evidence>
<dbReference type="PANTHER" id="PTHR12589">
    <property type="entry name" value="PYRUVOYL TETRAHYDROBIOPTERIN SYNTHASE"/>
    <property type="match status" value="1"/>
</dbReference>
<gene>
    <name evidence="11" type="ordered locus">Dester_0782</name>
</gene>
<keyword evidence="12" id="KW-1185">Reference proteome</keyword>
<comment type="pathway">
    <text evidence="2">Purine metabolism; 7-cyano-7-deazaguanine biosynthesis.</text>
</comment>
<name>F0S3K1_DESTD</name>
<evidence type="ECO:0000256" key="4">
    <source>
        <dbReference type="ARBA" id="ARBA00012982"/>
    </source>
</evidence>
<dbReference type="AlphaFoldDB" id="F0S3K1"/>
<dbReference type="InterPro" id="IPR007115">
    <property type="entry name" value="6-PTP_synth/QueD"/>
</dbReference>
<comment type="cofactor">
    <cofactor evidence="1">
        <name>Zn(2+)</name>
        <dbReference type="ChEBI" id="CHEBI:29105"/>
    </cofactor>
</comment>
<dbReference type="STRING" id="868864.Dester_0782"/>
<dbReference type="eggNOG" id="COG0720">
    <property type="taxonomic scope" value="Bacteria"/>
</dbReference>
<comment type="catalytic activity">
    <reaction evidence="10">
        <text>7,8-dihydroneopterin 3'-triphosphate + H2O = 6-carboxy-5,6,7,8-tetrahydropterin + triphosphate + acetaldehyde + 2 H(+)</text>
        <dbReference type="Rhea" id="RHEA:27966"/>
        <dbReference type="ChEBI" id="CHEBI:15343"/>
        <dbReference type="ChEBI" id="CHEBI:15377"/>
        <dbReference type="ChEBI" id="CHEBI:15378"/>
        <dbReference type="ChEBI" id="CHEBI:18036"/>
        <dbReference type="ChEBI" id="CHEBI:58462"/>
        <dbReference type="ChEBI" id="CHEBI:61032"/>
        <dbReference type="EC" id="4.1.2.50"/>
    </reaction>
</comment>
<dbReference type="Pfam" id="PF01242">
    <property type="entry name" value="PTPS"/>
    <property type="match status" value="1"/>
</dbReference>
<dbReference type="GO" id="GO:0046872">
    <property type="term" value="F:metal ion binding"/>
    <property type="evidence" value="ECO:0007669"/>
    <property type="project" value="UniProtKB-KW"/>
</dbReference>
<evidence type="ECO:0000256" key="8">
    <source>
        <dbReference type="ARBA" id="ARBA00023239"/>
    </source>
</evidence>
<evidence type="ECO:0000256" key="6">
    <source>
        <dbReference type="ARBA" id="ARBA00022723"/>
    </source>
</evidence>
<evidence type="ECO:0000256" key="10">
    <source>
        <dbReference type="ARBA" id="ARBA00048807"/>
    </source>
</evidence>
<dbReference type="KEGG" id="dte:Dester_0782"/>
<organism evidence="11 12">
    <name type="scientific">Desulfurobacterium thermolithotrophum (strain DSM 11699 / BSA)</name>
    <dbReference type="NCBI Taxonomy" id="868864"/>
    <lineage>
        <taxon>Bacteria</taxon>
        <taxon>Pseudomonadati</taxon>
        <taxon>Aquificota</taxon>
        <taxon>Aquificia</taxon>
        <taxon>Desulfurobacteriales</taxon>
        <taxon>Desulfurobacteriaceae</taxon>
        <taxon>Desulfurobacterium</taxon>
    </lineage>
</organism>
<accession>F0S3K1</accession>
<dbReference type="InParanoid" id="F0S3K1"/>
<dbReference type="Proteomes" id="UP000007102">
    <property type="component" value="Chromosome"/>
</dbReference>
<evidence type="ECO:0000256" key="9">
    <source>
        <dbReference type="ARBA" id="ARBA00031449"/>
    </source>
</evidence>
<keyword evidence="8" id="KW-0456">Lyase</keyword>
<dbReference type="PANTHER" id="PTHR12589:SF7">
    <property type="entry name" value="6-PYRUVOYL TETRAHYDROBIOPTERIN SYNTHASE"/>
    <property type="match status" value="1"/>
</dbReference>
<evidence type="ECO:0000313" key="11">
    <source>
        <dbReference type="EMBL" id="ADY73423.1"/>
    </source>
</evidence>
<dbReference type="Gene3D" id="3.30.479.10">
    <property type="entry name" value="6-pyruvoyl tetrahydropterin synthase/QueD"/>
    <property type="match status" value="1"/>
</dbReference>
<sequence>MFEISKVIEFSAAHSVYSQKLNPEWTKNTYPKCRRLPGHGHNYRLVVYLKSENLDFSQMVTDFGHLSWLKSFVDSCFDHKLILGMDDPALHLFFTKLGLMKSEKLVIPQIDGKKTEVDVVAVDENYRIKKLTIREVDLSEIKSYKYFSFQNFRSDSDSVEADFYQRLLDGISLFSGSPTSENLARFFFYFVSENIKPLGIKCSKVSIHETPTSCATFKER</sequence>
<evidence type="ECO:0000256" key="5">
    <source>
        <dbReference type="ARBA" id="ARBA00018141"/>
    </source>
</evidence>
<reference evidence="11 12" key="1">
    <citation type="journal article" date="2011" name="Stand. Genomic Sci.">
        <title>Complete genome sequence of the thermophilic sulfur-reducer Desulfurobacterium thermolithotrophum type strain (BSA(T)) from a deep-sea hydrothermal vent.</title>
        <authorList>
            <person name="Goker M."/>
            <person name="Daligault H."/>
            <person name="Mwirichia R."/>
            <person name="Lapidus A."/>
            <person name="Lucas S."/>
            <person name="Deshpande S."/>
            <person name="Pagani I."/>
            <person name="Tapia R."/>
            <person name="Cheng J.F."/>
            <person name="Goodwin L."/>
            <person name="Pitluck S."/>
            <person name="Liolios K."/>
            <person name="Ivanova N."/>
            <person name="Mavromatis K."/>
            <person name="Mikhailova N."/>
            <person name="Pati A."/>
            <person name="Chen A."/>
            <person name="Palaniappan K."/>
            <person name="Han C."/>
            <person name="Land M."/>
            <person name="Hauser L."/>
            <person name="Pan C."/>
            <person name="Brambilla E.M."/>
            <person name="Rohde M."/>
            <person name="Spring S."/>
            <person name="Sikorski J."/>
            <person name="Wirth R."/>
            <person name="Detter J.C."/>
            <person name="Woyke T."/>
            <person name="Bristow J."/>
            <person name="Eisen J.A."/>
            <person name="Markowitz V."/>
            <person name="Hugenholtz P."/>
            <person name="Kyrpides N.C."/>
            <person name="Klenk H.P."/>
        </authorList>
    </citation>
    <scope>NUCLEOTIDE SEQUENCE [LARGE SCALE GENOMIC DNA]</scope>
    <source>
        <strain evidence="12">DSM 11699 / BSA</strain>
    </source>
</reference>
<dbReference type="HOGENOM" id="CLU_111016_1_0_0"/>
<evidence type="ECO:0000256" key="2">
    <source>
        <dbReference type="ARBA" id="ARBA00005061"/>
    </source>
</evidence>
<evidence type="ECO:0000256" key="7">
    <source>
        <dbReference type="ARBA" id="ARBA00022833"/>
    </source>
</evidence>
<keyword evidence="6" id="KW-0479">Metal-binding</keyword>
<dbReference type="SUPFAM" id="SSF55620">
    <property type="entry name" value="Tetrahydrobiopterin biosynthesis enzymes-like"/>
    <property type="match status" value="1"/>
</dbReference>
<comment type="similarity">
    <text evidence="3">Belongs to the PTPS family. QueD subfamily.</text>
</comment>
<keyword evidence="7" id="KW-0862">Zinc</keyword>
<dbReference type="EMBL" id="CP002543">
    <property type="protein sequence ID" value="ADY73423.1"/>
    <property type="molecule type" value="Genomic_DNA"/>
</dbReference>
<proteinExistence type="inferred from homology"/>
<dbReference type="EC" id="4.1.2.50" evidence="4"/>
<dbReference type="OrthoDB" id="9804698at2"/>
<reference evidence="12" key="2">
    <citation type="submission" date="2011-02" db="EMBL/GenBank/DDBJ databases">
        <title>The complete genome of Desulfurobacterium thermolithotrophum DSM 11699.</title>
        <authorList>
            <consortium name="US DOE Joint Genome Institute (JGI-PGF)"/>
            <person name="Lucas S."/>
            <person name="Copeland A."/>
            <person name="Lapidus A."/>
            <person name="Bruce D."/>
            <person name="Goodwin L."/>
            <person name="Pitluck S."/>
            <person name="Kyrpides N."/>
            <person name="Mavromatis K."/>
            <person name="Pagani I."/>
            <person name="Ivanova N."/>
            <person name="Mikhailova N."/>
            <person name="Daligault H."/>
            <person name="Detter J.C."/>
            <person name="Tapia R."/>
            <person name="Han C."/>
            <person name="Land M."/>
            <person name="Hauser L."/>
            <person name="Markowitz V."/>
            <person name="Cheng J.-F."/>
            <person name="Hugenholtz P."/>
            <person name="Woyke T."/>
            <person name="Wu D."/>
            <person name="Spring S."/>
            <person name="Brambilla E."/>
            <person name="Klenk H.-P."/>
            <person name="Eisen J.A."/>
        </authorList>
    </citation>
    <scope>NUCLEOTIDE SEQUENCE [LARGE SCALE GENOMIC DNA]</scope>
    <source>
        <strain evidence="12">DSM 11699 / BSA</strain>
    </source>
</reference>
<dbReference type="RefSeq" id="WP_013638378.1">
    <property type="nucleotide sequence ID" value="NC_015185.1"/>
</dbReference>